<comment type="caution">
    <text evidence="2">The sequence shown here is derived from an EMBL/GenBank/DDBJ whole genome shotgun (WGS) entry which is preliminary data.</text>
</comment>
<accession>A0ABV0UA26</accession>
<dbReference type="EMBL" id="JAHRIQ010060305">
    <property type="protein sequence ID" value="MEQ2241101.1"/>
    <property type="molecule type" value="Genomic_DNA"/>
</dbReference>
<proteinExistence type="predicted"/>
<evidence type="ECO:0000256" key="1">
    <source>
        <dbReference type="SAM" id="Phobius"/>
    </source>
</evidence>
<keyword evidence="1" id="KW-0472">Membrane</keyword>
<organism evidence="2 3">
    <name type="scientific">Ilyodon furcidens</name>
    <name type="common">goldbreast splitfin</name>
    <dbReference type="NCBI Taxonomy" id="33524"/>
    <lineage>
        <taxon>Eukaryota</taxon>
        <taxon>Metazoa</taxon>
        <taxon>Chordata</taxon>
        <taxon>Craniata</taxon>
        <taxon>Vertebrata</taxon>
        <taxon>Euteleostomi</taxon>
        <taxon>Actinopterygii</taxon>
        <taxon>Neopterygii</taxon>
        <taxon>Teleostei</taxon>
        <taxon>Neoteleostei</taxon>
        <taxon>Acanthomorphata</taxon>
        <taxon>Ovalentaria</taxon>
        <taxon>Atherinomorphae</taxon>
        <taxon>Cyprinodontiformes</taxon>
        <taxon>Goodeidae</taxon>
        <taxon>Ilyodon</taxon>
    </lineage>
</organism>
<keyword evidence="1" id="KW-0812">Transmembrane</keyword>
<protein>
    <submittedName>
        <fullName evidence="2">Uncharacterized protein</fullName>
    </submittedName>
</protein>
<name>A0ABV0UA26_9TELE</name>
<evidence type="ECO:0000313" key="3">
    <source>
        <dbReference type="Proteomes" id="UP001482620"/>
    </source>
</evidence>
<reference evidence="2 3" key="1">
    <citation type="submission" date="2021-06" db="EMBL/GenBank/DDBJ databases">
        <authorList>
            <person name="Palmer J.M."/>
        </authorList>
    </citation>
    <scope>NUCLEOTIDE SEQUENCE [LARGE SCALE GENOMIC DNA]</scope>
    <source>
        <strain evidence="3">if_2019</strain>
        <tissue evidence="2">Muscle</tissue>
    </source>
</reference>
<sequence>MSNKVFWRLSTLKAKMQERKQARKKCDWKEKFYQIYFFIHFPYLPAYSKVWCPPRHWETSQSAFTCFSFPSSVTSRQPIRIIKTTLKHFLRRVSNIFSLVIIPNAQMWIVKKKDMDLTA</sequence>
<keyword evidence="1" id="KW-1133">Transmembrane helix</keyword>
<gene>
    <name evidence="2" type="ORF">ILYODFUR_021913</name>
</gene>
<keyword evidence="3" id="KW-1185">Reference proteome</keyword>
<evidence type="ECO:0000313" key="2">
    <source>
        <dbReference type="EMBL" id="MEQ2241101.1"/>
    </source>
</evidence>
<dbReference type="Proteomes" id="UP001482620">
    <property type="component" value="Unassembled WGS sequence"/>
</dbReference>
<feature type="transmembrane region" description="Helical" evidence="1">
    <location>
        <begin position="89"/>
        <end position="109"/>
    </location>
</feature>